<dbReference type="Proteomes" id="UP001359559">
    <property type="component" value="Unassembled WGS sequence"/>
</dbReference>
<organism evidence="1 2">
    <name type="scientific">Clitoria ternatea</name>
    <name type="common">Butterfly pea</name>
    <dbReference type="NCBI Taxonomy" id="43366"/>
    <lineage>
        <taxon>Eukaryota</taxon>
        <taxon>Viridiplantae</taxon>
        <taxon>Streptophyta</taxon>
        <taxon>Embryophyta</taxon>
        <taxon>Tracheophyta</taxon>
        <taxon>Spermatophyta</taxon>
        <taxon>Magnoliopsida</taxon>
        <taxon>eudicotyledons</taxon>
        <taxon>Gunneridae</taxon>
        <taxon>Pentapetalae</taxon>
        <taxon>rosids</taxon>
        <taxon>fabids</taxon>
        <taxon>Fabales</taxon>
        <taxon>Fabaceae</taxon>
        <taxon>Papilionoideae</taxon>
        <taxon>50 kb inversion clade</taxon>
        <taxon>NPAAA clade</taxon>
        <taxon>indigoferoid/millettioid clade</taxon>
        <taxon>Phaseoleae</taxon>
        <taxon>Clitoria</taxon>
    </lineage>
</organism>
<dbReference type="EMBL" id="JAYKXN010000006">
    <property type="protein sequence ID" value="KAK7279895.1"/>
    <property type="molecule type" value="Genomic_DNA"/>
</dbReference>
<gene>
    <name evidence="1" type="ORF">RJT34_24954</name>
</gene>
<sequence length="81" mass="8867">MQLTLEAQSSTAEKSGVKRRVVANPDQPKAVVKKLSDLTTPSLLTATLRPPYTVVMVRHIATDESVAKYGLPATMLLRRYG</sequence>
<reference evidence="1 2" key="1">
    <citation type="submission" date="2024-01" db="EMBL/GenBank/DDBJ databases">
        <title>The genomes of 5 underutilized Papilionoideae crops provide insights into root nodulation and disease resistance.</title>
        <authorList>
            <person name="Yuan L."/>
        </authorList>
    </citation>
    <scope>NUCLEOTIDE SEQUENCE [LARGE SCALE GENOMIC DNA]</scope>
    <source>
        <strain evidence="1">LY-2023</strain>
        <tissue evidence="1">Leaf</tissue>
    </source>
</reference>
<proteinExistence type="predicted"/>
<name>A0AAN9IJM2_CLITE</name>
<evidence type="ECO:0000313" key="1">
    <source>
        <dbReference type="EMBL" id="KAK7279895.1"/>
    </source>
</evidence>
<protein>
    <submittedName>
        <fullName evidence="1">Uncharacterized protein</fullName>
    </submittedName>
</protein>
<accession>A0AAN9IJM2</accession>
<comment type="caution">
    <text evidence="1">The sequence shown here is derived from an EMBL/GenBank/DDBJ whole genome shotgun (WGS) entry which is preliminary data.</text>
</comment>
<keyword evidence="2" id="KW-1185">Reference proteome</keyword>
<dbReference type="AlphaFoldDB" id="A0AAN9IJM2"/>
<evidence type="ECO:0000313" key="2">
    <source>
        <dbReference type="Proteomes" id="UP001359559"/>
    </source>
</evidence>